<keyword evidence="8 11" id="KW-1133">Transmembrane helix</keyword>
<accession>A0A2S6MWA1</accession>
<dbReference type="PROSITE" id="PS50885">
    <property type="entry name" value="HAMP"/>
    <property type="match status" value="1"/>
</dbReference>
<evidence type="ECO:0000256" key="4">
    <source>
        <dbReference type="ARBA" id="ARBA00022553"/>
    </source>
</evidence>
<keyword evidence="9" id="KW-0902">Two-component regulatory system</keyword>
<evidence type="ECO:0000256" key="3">
    <source>
        <dbReference type="ARBA" id="ARBA00012438"/>
    </source>
</evidence>
<keyword evidence="5" id="KW-0808">Transferase</keyword>
<evidence type="ECO:0000313" key="13">
    <source>
        <dbReference type="Proteomes" id="UP000239089"/>
    </source>
</evidence>
<keyword evidence="7" id="KW-0418">Kinase</keyword>
<reference evidence="12 13" key="1">
    <citation type="journal article" date="2018" name="Arch. Microbiol.">
        <title>New insights into the metabolic potential of the phototrophic purple bacterium Rhodopila globiformis DSM 161(T) from its draft genome sequence and evidence for a vanadium-dependent nitrogenase.</title>
        <authorList>
            <person name="Imhoff J.F."/>
            <person name="Rahn T."/>
            <person name="Kunzel S."/>
            <person name="Neulinger S.C."/>
        </authorList>
    </citation>
    <scope>NUCLEOTIDE SEQUENCE [LARGE SCALE GENOMIC DNA]</scope>
    <source>
        <strain evidence="12 13">DSM 16996</strain>
    </source>
</reference>
<sequence length="447" mass="48154">MNSLRLRLLAAATFGILVALAITGFIIVSAFDSHVRGRLIKELDDHLLQIAALLKPEADGRASLSGELSDPLFRRPLSGLYWQVSEKGAAILRSRSLWDESIPSTGDEIGAGARQVRELRGPKDKWLIVVERGVVLPAPAGERRFVVAVACEQCAVNEARRDFVKVVAPSLAILAGLLVLASWAQVRMGLSPLGALRRQLEIFRAGQSAKLSGRFPRELEGLVDDLNALMEAQAQAIERARANAAKLAHGLKTPLAVLSTEARALRARGDADAADSLDREIGLMNAHVTRTLAAARAVGPRRPVAIRTPVKPLLARLVGVMRRLPRGDELSWEVETTPESLELSIDQRDLEELAGNLLDNARKWARGRVKASARREDGFVVLAVDDDGPGVPPDRVDDVMTRGARLDADAPGTGIGLGIVADLAQLHNGQFTIGTSELGGLRAELRL</sequence>
<dbReference type="PANTHER" id="PTHR45436:SF5">
    <property type="entry name" value="SENSOR HISTIDINE KINASE TRCS"/>
    <property type="match status" value="1"/>
</dbReference>
<organism evidence="12 13">
    <name type="scientific">Rhodoblastus sphagnicola</name>
    <dbReference type="NCBI Taxonomy" id="333368"/>
    <lineage>
        <taxon>Bacteria</taxon>
        <taxon>Pseudomonadati</taxon>
        <taxon>Pseudomonadota</taxon>
        <taxon>Alphaproteobacteria</taxon>
        <taxon>Hyphomicrobiales</taxon>
        <taxon>Rhodoblastaceae</taxon>
        <taxon>Rhodoblastus</taxon>
    </lineage>
</organism>
<comment type="caution">
    <text evidence="12">The sequence shown here is derived from an EMBL/GenBank/DDBJ whole genome shotgun (WGS) entry which is preliminary data.</text>
</comment>
<evidence type="ECO:0000256" key="9">
    <source>
        <dbReference type="ARBA" id="ARBA00023012"/>
    </source>
</evidence>
<dbReference type="SMART" id="SM00387">
    <property type="entry name" value="HATPase_c"/>
    <property type="match status" value="1"/>
</dbReference>
<keyword evidence="6 11" id="KW-0812">Transmembrane</keyword>
<comment type="subcellular location">
    <subcellularLocation>
        <location evidence="2">Membrane</location>
    </subcellularLocation>
</comment>
<dbReference type="EMBL" id="NHSJ01000133">
    <property type="protein sequence ID" value="PPQ26632.1"/>
    <property type="molecule type" value="Genomic_DNA"/>
</dbReference>
<dbReference type="EC" id="2.7.13.3" evidence="3"/>
<dbReference type="PROSITE" id="PS50109">
    <property type="entry name" value="HIS_KIN"/>
    <property type="match status" value="1"/>
</dbReference>
<dbReference type="Proteomes" id="UP000239089">
    <property type="component" value="Unassembled WGS sequence"/>
</dbReference>
<dbReference type="InterPro" id="IPR036890">
    <property type="entry name" value="HATPase_C_sf"/>
</dbReference>
<feature type="transmembrane region" description="Helical" evidence="11">
    <location>
        <begin position="6"/>
        <end position="31"/>
    </location>
</feature>
<gene>
    <name evidence="12" type="ORF">CCR94_21960</name>
</gene>
<dbReference type="SUPFAM" id="SSF47384">
    <property type="entry name" value="Homodimeric domain of signal transducing histidine kinase"/>
    <property type="match status" value="1"/>
</dbReference>
<dbReference type="RefSeq" id="WP_104510398.1">
    <property type="nucleotide sequence ID" value="NZ_JACIGC010000001.1"/>
</dbReference>
<dbReference type="InterPro" id="IPR003594">
    <property type="entry name" value="HATPase_dom"/>
</dbReference>
<keyword evidence="4" id="KW-0597">Phosphoprotein</keyword>
<evidence type="ECO:0000256" key="1">
    <source>
        <dbReference type="ARBA" id="ARBA00000085"/>
    </source>
</evidence>
<protein>
    <recommendedName>
        <fullName evidence="3">histidine kinase</fullName>
        <ecNumber evidence="3">2.7.13.3</ecNumber>
    </recommendedName>
</protein>
<keyword evidence="10 11" id="KW-0472">Membrane</keyword>
<dbReference type="InterPro" id="IPR050428">
    <property type="entry name" value="TCS_sensor_his_kinase"/>
</dbReference>
<keyword evidence="13" id="KW-1185">Reference proteome</keyword>
<dbReference type="PANTHER" id="PTHR45436">
    <property type="entry name" value="SENSOR HISTIDINE KINASE YKOH"/>
    <property type="match status" value="1"/>
</dbReference>
<dbReference type="InterPro" id="IPR005467">
    <property type="entry name" value="His_kinase_dom"/>
</dbReference>
<evidence type="ECO:0000256" key="11">
    <source>
        <dbReference type="SAM" id="Phobius"/>
    </source>
</evidence>
<dbReference type="InterPro" id="IPR004358">
    <property type="entry name" value="Sig_transdc_His_kin-like_C"/>
</dbReference>
<evidence type="ECO:0000256" key="2">
    <source>
        <dbReference type="ARBA" id="ARBA00004370"/>
    </source>
</evidence>
<proteinExistence type="predicted"/>
<evidence type="ECO:0000256" key="6">
    <source>
        <dbReference type="ARBA" id="ARBA00022692"/>
    </source>
</evidence>
<dbReference type="InterPro" id="IPR003660">
    <property type="entry name" value="HAMP_dom"/>
</dbReference>
<dbReference type="InterPro" id="IPR036097">
    <property type="entry name" value="HisK_dim/P_sf"/>
</dbReference>
<dbReference type="Gene3D" id="3.30.565.10">
    <property type="entry name" value="Histidine kinase-like ATPase, C-terminal domain"/>
    <property type="match status" value="1"/>
</dbReference>
<name>A0A2S6MWA1_9HYPH</name>
<dbReference type="Gene3D" id="1.10.287.130">
    <property type="match status" value="1"/>
</dbReference>
<evidence type="ECO:0000256" key="10">
    <source>
        <dbReference type="ARBA" id="ARBA00023136"/>
    </source>
</evidence>
<evidence type="ECO:0000256" key="5">
    <source>
        <dbReference type="ARBA" id="ARBA00022679"/>
    </source>
</evidence>
<dbReference type="SUPFAM" id="SSF55874">
    <property type="entry name" value="ATPase domain of HSP90 chaperone/DNA topoisomerase II/histidine kinase"/>
    <property type="match status" value="1"/>
</dbReference>
<dbReference type="Pfam" id="PF02518">
    <property type="entry name" value="HATPase_c"/>
    <property type="match status" value="1"/>
</dbReference>
<dbReference type="PRINTS" id="PR00344">
    <property type="entry name" value="BCTRLSENSOR"/>
</dbReference>
<feature type="transmembrane region" description="Helical" evidence="11">
    <location>
        <begin position="166"/>
        <end position="184"/>
    </location>
</feature>
<evidence type="ECO:0000256" key="8">
    <source>
        <dbReference type="ARBA" id="ARBA00022989"/>
    </source>
</evidence>
<dbReference type="AlphaFoldDB" id="A0A2S6MWA1"/>
<comment type="catalytic activity">
    <reaction evidence="1">
        <text>ATP + protein L-histidine = ADP + protein N-phospho-L-histidine.</text>
        <dbReference type="EC" id="2.7.13.3"/>
    </reaction>
</comment>
<dbReference type="GO" id="GO:0005886">
    <property type="term" value="C:plasma membrane"/>
    <property type="evidence" value="ECO:0007669"/>
    <property type="project" value="TreeGrafter"/>
</dbReference>
<dbReference type="OrthoDB" id="9809567at2"/>
<evidence type="ECO:0000256" key="7">
    <source>
        <dbReference type="ARBA" id="ARBA00022777"/>
    </source>
</evidence>
<dbReference type="GO" id="GO:0000155">
    <property type="term" value="F:phosphorelay sensor kinase activity"/>
    <property type="evidence" value="ECO:0007669"/>
    <property type="project" value="InterPro"/>
</dbReference>
<evidence type="ECO:0000313" key="12">
    <source>
        <dbReference type="EMBL" id="PPQ26632.1"/>
    </source>
</evidence>